<protein>
    <recommendedName>
        <fullName evidence="6">Mediator of RNA polymerase II transcription subunit 11</fullName>
    </recommendedName>
</protein>
<sequence>MADQQPAGATVQFSSEFRRLQRIEQCIINAVEAAGNVTEELSKFGSTCKNQEAVEQQCQAFLEHIKVAQDLVHEIASTPATDRGFEATVYQSMARAHLASEKVSVVAQHMQTMHEVLEDHHARKRLQAQHEGRELS</sequence>
<evidence type="ECO:0000256" key="3">
    <source>
        <dbReference type="ARBA" id="ARBA00023242"/>
    </source>
</evidence>
<dbReference type="Proteomes" id="UP000815325">
    <property type="component" value="Unassembled WGS sequence"/>
</dbReference>
<comment type="subcellular location">
    <subcellularLocation>
        <location evidence="1">Nucleus</location>
    </subcellularLocation>
</comment>
<evidence type="ECO:0000256" key="2">
    <source>
        <dbReference type="ARBA" id="ARBA00008186"/>
    </source>
</evidence>
<dbReference type="PANTHER" id="PTHR22890">
    <property type="entry name" value="MEDIATOR OF RNA POLYMERASE II TRANSCRIPTION SUBUNIT 11"/>
    <property type="match status" value="1"/>
</dbReference>
<dbReference type="InterPro" id="IPR019404">
    <property type="entry name" value="Mediator_Med11"/>
</dbReference>
<evidence type="ECO:0008006" key="6">
    <source>
        <dbReference type="Google" id="ProtNLM"/>
    </source>
</evidence>
<name>A0ABQ7H3Y0_DUNSA</name>
<evidence type="ECO:0000256" key="1">
    <source>
        <dbReference type="ARBA" id="ARBA00004123"/>
    </source>
</evidence>
<evidence type="ECO:0000313" key="5">
    <source>
        <dbReference type="Proteomes" id="UP000815325"/>
    </source>
</evidence>
<comment type="similarity">
    <text evidence="2">Belongs to the Mediator complex subunit 11 family.</text>
</comment>
<reference evidence="4" key="1">
    <citation type="submission" date="2017-08" db="EMBL/GenBank/DDBJ databases">
        <authorList>
            <person name="Polle J.E."/>
            <person name="Barry K."/>
            <person name="Cushman J."/>
            <person name="Schmutz J."/>
            <person name="Tran D."/>
            <person name="Hathwaick L.T."/>
            <person name="Yim W.C."/>
            <person name="Jenkins J."/>
            <person name="Mckie-Krisberg Z.M."/>
            <person name="Prochnik S."/>
            <person name="Lindquist E."/>
            <person name="Dockter R.B."/>
            <person name="Adam C."/>
            <person name="Molina H."/>
            <person name="Bunkerborg J."/>
            <person name="Jin E."/>
            <person name="Buchheim M."/>
            <person name="Magnuson J."/>
        </authorList>
    </citation>
    <scope>NUCLEOTIDE SEQUENCE</scope>
    <source>
        <strain evidence="4">CCAP 19/18</strain>
    </source>
</reference>
<gene>
    <name evidence="4" type="ORF">DUNSADRAFT_12261</name>
</gene>
<dbReference type="EMBL" id="MU069482">
    <property type="protein sequence ID" value="KAF5841563.1"/>
    <property type="molecule type" value="Genomic_DNA"/>
</dbReference>
<comment type="caution">
    <text evidence="4">The sequence shown here is derived from an EMBL/GenBank/DDBJ whole genome shotgun (WGS) entry which is preliminary data.</text>
</comment>
<evidence type="ECO:0000313" key="4">
    <source>
        <dbReference type="EMBL" id="KAF5841563.1"/>
    </source>
</evidence>
<organism evidence="4 5">
    <name type="scientific">Dunaliella salina</name>
    <name type="common">Green alga</name>
    <name type="synonym">Protococcus salinus</name>
    <dbReference type="NCBI Taxonomy" id="3046"/>
    <lineage>
        <taxon>Eukaryota</taxon>
        <taxon>Viridiplantae</taxon>
        <taxon>Chlorophyta</taxon>
        <taxon>core chlorophytes</taxon>
        <taxon>Chlorophyceae</taxon>
        <taxon>CS clade</taxon>
        <taxon>Chlamydomonadales</taxon>
        <taxon>Dunaliellaceae</taxon>
        <taxon>Dunaliella</taxon>
    </lineage>
</organism>
<accession>A0ABQ7H3Y0</accession>
<keyword evidence="5" id="KW-1185">Reference proteome</keyword>
<keyword evidence="3" id="KW-0539">Nucleus</keyword>
<proteinExistence type="inferred from homology"/>